<evidence type="ECO:0000256" key="2">
    <source>
        <dbReference type="ARBA" id="ARBA00023125"/>
    </source>
</evidence>
<dbReference type="Proteomes" id="UP000198778">
    <property type="component" value="Unassembled WGS sequence"/>
</dbReference>
<keyword evidence="6" id="KW-1185">Reference proteome</keyword>
<dbReference type="PROSITE" id="PS50977">
    <property type="entry name" value="HTH_TETR_2"/>
    <property type="match status" value="1"/>
</dbReference>
<dbReference type="InterPro" id="IPR001647">
    <property type="entry name" value="HTH_TetR"/>
</dbReference>
<dbReference type="OrthoDB" id="9810250at2"/>
<accession>A0A1H0EWS0</accession>
<dbReference type="PANTHER" id="PTHR43479">
    <property type="entry name" value="ACREF/ENVCD OPERON REPRESSOR-RELATED"/>
    <property type="match status" value="1"/>
</dbReference>
<proteinExistence type="predicted"/>
<keyword evidence="2 3" id="KW-0238">DNA-binding</keyword>
<evidence type="ECO:0000313" key="5">
    <source>
        <dbReference type="EMBL" id="SDN86783.1"/>
    </source>
</evidence>
<dbReference type="Pfam" id="PF14278">
    <property type="entry name" value="TetR_C_8"/>
    <property type="match status" value="1"/>
</dbReference>
<evidence type="ECO:0000313" key="6">
    <source>
        <dbReference type="Proteomes" id="UP000198778"/>
    </source>
</evidence>
<dbReference type="RefSeq" id="WP_090842535.1">
    <property type="nucleotide sequence ID" value="NZ_FNIL01000004.1"/>
</dbReference>
<keyword evidence="1" id="KW-0678">Repressor</keyword>
<reference evidence="6" key="1">
    <citation type="submission" date="2016-10" db="EMBL/GenBank/DDBJ databases">
        <authorList>
            <person name="Varghese N."/>
            <person name="Submissions S."/>
        </authorList>
    </citation>
    <scope>NUCLEOTIDE SEQUENCE [LARGE SCALE GENOMIC DNA]</scope>
    <source>
        <strain evidence="6">CGMCC 1.10369</strain>
    </source>
</reference>
<evidence type="ECO:0000256" key="1">
    <source>
        <dbReference type="ARBA" id="ARBA00022491"/>
    </source>
</evidence>
<organism evidence="5 6">
    <name type="scientific">Alkalicoccus daliensis</name>
    <dbReference type="NCBI Taxonomy" id="745820"/>
    <lineage>
        <taxon>Bacteria</taxon>
        <taxon>Bacillati</taxon>
        <taxon>Bacillota</taxon>
        <taxon>Bacilli</taxon>
        <taxon>Bacillales</taxon>
        <taxon>Bacillaceae</taxon>
        <taxon>Alkalicoccus</taxon>
    </lineage>
</organism>
<dbReference type="Gene3D" id="1.10.357.10">
    <property type="entry name" value="Tetracycline Repressor, domain 2"/>
    <property type="match status" value="1"/>
</dbReference>
<feature type="DNA-binding region" description="H-T-H motif" evidence="3">
    <location>
        <begin position="32"/>
        <end position="51"/>
    </location>
</feature>
<gene>
    <name evidence="5" type="ORF">SAMN04488053_10499</name>
</gene>
<dbReference type="SUPFAM" id="SSF46689">
    <property type="entry name" value="Homeodomain-like"/>
    <property type="match status" value="1"/>
</dbReference>
<dbReference type="Pfam" id="PF00440">
    <property type="entry name" value="TetR_N"/>
    <property type="match status" value="1"/>
</dbReference>
<feature type="domain" description="HTH tetR-type" evidence="4">
    <location>
        <begin position="9"/>
        <end position="69"/>
    </location>
</feature>
<evidence type="ECO:0000256" key="3">
    <source>
        <dbReference type="PROSITE-ProRule" id="PRU00335"/>
    </source>
</evidence>
<dbReference type="InterPro" id="IPR009057">
    <property type="entry name" value="Homeodomain-like_sf"/>
</dbReference>
<dbReference type="InterPro" id="IPR050624">
    <property type="entry name" value="HTH-type_Tx_Regulator"/>
</dbReference>
<protein>
    <submittedName>
        <fullName evidence="5">Transcriptional regulator, TetR family</fullName>
    </submittedName>
</protein>
<dbReference type="PANTHER" id="PTHR43479:SF11">
    <property type="entry name" value="ACREF_ENVCD OPERON REPRESSOR-RELATED"/>
    <property type="match status" value="1"/>
</dbReference>
<dbReference type="AlphaFoldDB" id="A0A1H0EWS0"/>
<dbReference type="GO" id="GO:0003677">
    <property type="term" value="F:DNA binding"/>
    <property type="evidence" value="ECO:0007669"/>
    <property type="project" value="UniProtKB-UniRule"/>
</dbReference>
<name>A0A1H0EWS0_9BACI</name>
<sequence length="196" mass="23359">MKKKPESTMQTKQKIIEAFWELYCNKSIEKITVKEITEKAGYNRGTFYVYFKDVYDVLEQIEASLLPTEEEFDELFQCHVHNMSLEKNSSQFYEMYQQHGEKLIVLLGPNGDPHFAHRIKETVKGYLMKTMDHLSEKDRIKFDYILEYELSARYALMNRWFENKDLPLEEFAALFYHISTNGTFNTFQSIVNKTKQ</sequence>
<dbReference type="InterPro" id="IPR039532">
    <property type="entry name" value="TetR_C_Firmicutes"/>
</dbReference>
<evidence type="ECO:0000259" key="4">
    <source>
        <dbReference type="PROSITE" id="PS50977"/>
    </source>
</evidence>
<dbReference type="EMBL" id="FNIL01000004">
    <property type="protein sequence ID" value="SDN86783.1"/>
    <property type="molecule type" value="Genomic_DNA"/>
</dbReference>
<dbReference type="STRING" id="745820.SAMN04488053_10499"/>